<dbReference type="CDD" id="cd03139">
    <property type="entry name" value="GATase1_PfpI_2"/>
    <property type="match status" value="1"/>
</dbReference>
<dbReference type="EMBL" id="JBANRG010000130">
    <property type="protein sequence ID" value="KAK7434202.1"/>
    <property type="molecule type" value="Genomic_DNA"/>
</dbReference>
<sequence>MSTPTIYKMAVCIFPDVTTLDYQGPVELLCSLSANTKKMFPDLPNFPFIETEYLSHSMEPVRPGAGPDVLPTKTYNEAMSGAQFDIIMIPGGPTASYKLVDPSLIDFLKKQGPNAKHILTICTGSWILAGTGLLNGKRATTNKSYYNRVVEDTKDMNIQWVPKARWVVNDDKQIWTSSGVTAGQDLGGAFLEFLAGKELADIFRNMLELSRKDEEDDEFAAVYGLA</sequence>
<dbReference type="PANTHER" id="PTHR43130:SF15">
    <property type="entry name" value="THIJ_PFPI FAMILY PROTEIN (AFU_ORTHOLOGUE AFUA_5G14240)"/>
    <property type="match status" value="1"/>
</dbReference>
<evidence type="ECO:0000313" key="3">
    <source>
        <dbReference type="Proteomes" id="UP001498398"/>
    </source>
</evidence>
<dbReference type="SUPFAM" id="SSF52317">
    <property type="entry name" value="Class I glutamine amidotransferase-like"/>
    <property type="match status" value="1"/>
</dbReference>
<dbReference type="InterPro" id="IPR002818">
    <property type="entry name" value="DJ-1/PfpI"/>
</dbReference>
<dbReference type="Gene3D" id="3.40.50.880">
    <property type="match status" value="1"/>
</dbReference>
<proteinExistence type="predicted"/>
<feature type="domain" description="DJ-1/PfpI" evidence="1">
    <location>
        <begin position="8"/>
        <end position="192"/>
    </location>
</feature>
<organism evidence="2 3">
    <name type="scientific">Marasmiellus scandens</name>
    <dbReference type="NCBI Taxonomy" id="2682957"/>
    <lineage>
        <taxon>Eukaryota</taxon>
        <taxon>Fungi</taxon>
        <taxon>Dikarya</taxon>
        <taxon>Basidiomycota</taxon>
        <taxon>Agaricomycotina</taxon>
        <taxon>Agaricomycetes</taxon>
        <taxon>Agaricomycetidae</taxon>
        <taxon>Agaricales</taxon>
        <taxon>Marasmiineae</taxon>
        <taxon>Omphalotaceae</taxon>
        <taxon>Marasmiellus</taxon>
    </lineage>
</organism>
<accession>A0ABR1IM82</accession>
<reference evidence="2 3" key="1">
    <citation type="submission" date="2024-01" db="EMBL/GenBank/DDBJ databases">
        <title>A draft genome for the cacao thread blight pathogen Marasmiellus scandens.</title>
        <authorList>
            <person name="Baruah I.K."/>
            <person name="Leung J."/>
            <person name="Bukari Y."/>
            <person name="Amoako-Attah I."/>
            <person name="Meinhardt L.W."/>
            <person name="Bailey B.A."/>
            <person name="Cohen S.P."/>
        </authorList>
    </citation>
    <scope>NUCLEOTIDE SEQUENCE [LARGE SCALE GENOMIC DNA]</scope>
    <source>
        <strain evidence="2 3">GH-19</strain>
    </source>
</reference>
<gene>
    <name evidence="2" type="ORF">VKT23_020332</name>
</gene>
<name>A0ABR1IM82_9AGAR</name>
<comment type="caution">
    <text evidence="2">The sequence shown here is derived from an EMBL/GenBank/DDBJ whole genome shotgun (WGS) entry which is preliminary data.</text>
</comment>
<evidence type="ECO:0000313" key="2">
    <source>
        <dbReference type="EMBL" id="KAK7434202.1"/>
    </source>
</evidence>
<dbReference type="InterPro" id="IPR029062">
    <property type="entry name" value="Class_I_gatase-like"/>
</dbReference>
<evidence type="ECO:0000259" key="1">
    <source>
        <dbReference type="Pfam" id="PF01965"/>
    </source>
</evidence>
<keyword evidence="3" id="KW-1185">Reference proteome</keyword>
<dbReference type="Proteomes" id="UP001498398">
    <property type="component" value="Unassembled WGS sequence"/>
</dbReference>
<dbReference type="Pfam" id="PF01965">
    <property type="entry name" value="DJ-1_PfpI"/>
    <property type="match status" value="1"/>
</dbReference>
<dbReference type="PANTHER" id="PTHR43130">
    <property type="entry name" value="ARAC-FAMILY TRANSCRIPTIONAL REGULATOR"/>
    <property type="match status" value="1"/>
</dbReference>
<dbReference type="InterPro" id="IPR052158">
    <property type="entry name" value="INH-QAR"/>
</dbReference>
<protein>
    <recommendedName>
        <fullName evidence="1">DJ-1/PfpI domain-containing protein</fullName>
    </recommendedName>
</protein>